<keyword evidence="2" id="KW-1133">Transmembrane helix</keyword>
<feature type="transmembrane region" description="Helical" evidence="2">
    <location>
        <begin position="51"/>
        <end position="73"/>
    </location>
</feature>
<evidence type="ECO:0000313" key="4">
    <source>
        <dbReference type="Proteomes" id="UP000694424"/>
    </source>
</evidence>
<keyword evidence="2" id="KW-0812">Transmembrane</keyword>
<dbReference type="Ensembl" id="ENSAOWT00000018234.1">
    <property type="protein sequence ID" value="ENSAOWP00000016059.1"/>
    <property type="gene ID" value="ENSAOWG00000010938.1"/>
</dbReference>
<evidence type="ECO:0000256" key="1">
    <source>
        <dbReference type="SAM" id="MobiDB-lite"/>
    </source>
</evidence>
<reference evidence="3" key="1">
    <citation type="submission" date="2025-08" db="UniProtKB">
        <authorList>
            <consortium name="Ensembl"/>
        </authorList>
    </citation>
    <scope>IDENTIFICATION</scope>
</reference>
<name>A0A8B9PWW6_APTOW</name>
<feature type="region of interest" description="Disordered" evidence="1">
    <location>
        <begin position="1"/>
        <end position="25"/>
    </location>
</feature>
<evidence type="ECO:0000256" key="2">
    <source>
        <dbReference type="SAM" id="Phobius"/>
    </source>
</evidence>
<sequence length="75" mass="8359">SDQLTESTVNVGSETRRNSNSGKPTKSCFIFSLKGKGVLCFHTDTSHGIQIGLFMVLIINIFFIALVIFLHIWTK</sequence>
<keyword evidence="4" id="KW-1185">Reference proteome</keyword>
<proteinExistence type="predicted"/>
<feature type="compositionally biased region" description="Polar residues" evidence="1">
    <location>
        <begin position="1"/>
        <end position="24"/>
    </location>
</feature>
<accession>A0A8B9PWW6</accession>
<reference evidence="3" key="2">
    <citation type="submission" date="2025-09" db="UniProtKB">
        <authorList>
            <consortium name="Ensembl"/>
        </authorList>
    </citation>
    <scope>IDENTIFICATION</scope>
</reference>
<dbReference type="AlphaFoldDB" id="A0A8B9PWW6"/>
<organism evidence="3 4">
    <name type="scientific">Apteryx owenii</name>
    <name type="common">Little spotted kiwi</name>
    <dbReference type="NCBI Taxonomy" id="8824"/>
    <lineage>
        <taxon>Eukaryota</taxon>
        <taxon>Metazoa</taxon>
        <taxon>Chordata</taxon>
        <taxon>Craniata</taxon>
        <taxon>Vertebrata</taxon>
        <taxon>Euteleostomi</taxon>
        <taxon>Archelosauria</taxon>
        <taxon>Archosauria</taxon>
        <taxon>Dinosauria</taxon>
        <taxon>Saurischia</taxon>
        <taxon>Theropoda</taxon>
        <taxon>Coelurosauria</taxon>
        <taxon>Aves</taxon>
        <taxon>Palaeognathae</taxon>
        <taxon>Apterygiformes</taxon>
        <taxon>Apterygidae</taxon>
        <taxon>Apteryx</taxon>
    </lineage>
</organism>
<dbReference type="Proteomes" id="UP000694424">
    <property type="component" value="Unplaced"/>
</dbReference>
<protein>
    <submittedName>
        <fullName evidence="3">Uncharacterized protein</fullName>
    </submittedName>
</protein>
<evidence type="ECO:0000313" key="3">
    <source>
        <dbReference type="Ensembl" id="ENSAOWP00000016059.1"/>
    </source>
</evidence>
<keyword evidence="2" id="KW-0472">Membrane</keyword>